<organism evidence="1">
    <name type="scientific">uncultured Caudovirales phage</name>
    <dbReference type="NCBI Taxonomy" id="2100421"/>
    <lineage>
        <taxon>Viruses</taxon>
        <taxon>Duplodnaviria</taxon>
        <taxon>Heunggongvirae</taxon>
        <taxon>Uroviricota</taxon>
        <taxon>Caudoviricetes</taxon>
        <taxon>Peduoviridae</taxon>
        <taxon>Maltschvirus</taxon>
        <taxon>Maltschvirus maltsch</taxon>
    </lineage>
</organism>
<sequence>METIFEEKSMSKVFVGYANVIETYKFFLTAQSQEDADGLIAMVNSGELSFEDLHKGDAKLTGLEVVIDEVLEVD</sequence>
<reference evidence="1" key="1">
    <citation type="submission" date="2020-04" db="EMBL/GenBank/DDBJ databases">
        <authorList>
            <person name="Chiriac C."/>
            <person name="Salcher M."/>
            <person name="Ghai R."/>
            <person name="Kavagutti S V."/>
        </authorList>
    </citation>
    <scope>NUCLEOTIDE SEQUENCE</scope>
</reference>
<evidence type="ECO:0000313" key="1">
    <source>
        <dbReference type="EMBL" id="CAB4149247.1"/>
    </source>
</evidence>
<name>A0A6J5MTW8_9CAUD</name>
<proteinExistence type="predicted"/>
<protein>
    <submittedName>
        <fullName evidence="1">Uncharacterized protein</fullName>
    </submittedName>
</protein>
<accession>A0A6J5MTW8</accession>
<dbReference type="EMBL" id="LR796499">
    <property type="protein sequence ID" value="CAB4149247.1"/>
    <property type="molecule type" value="Genomic_DNA"/>
</dbReference>
<gene>
    <name evidence="1" type="ORF">UFOVP536_61</name>
</gene>